<keyword evidence="2" id="KW-1185">Reference proteome</keyword>
<comment type="caution">
    <text evidence="1">The sequence shown here is derived from an EMBL/GenBank/DDBJ whole genome shotgun (WGS) entry which is preliminary data.</text>
</comment>
<gene>
    <name evidence="1" type="ORF">K8U61_06815</name>
</gene>
<evidence type="ECO:0008006" key="3">
    <source>
        <dbReference type="Google" id="ProtNLM"/>
    </source>
</evidence>
<protein>
    <recommendedName>
        <fullName evidence="3">PASTA domain-containing protein</fullName>
    </recommendedName>
</protein>
<evidence type="ECO:0000313" key="2">
    <source>
        <dbReference type="Proteomes" id="UP000780875"/>
    </source>
</evidence>
<proteinExistence type="predicted"/>
<dbReference type="RefSeq" id="WP_224122243.1">
    <property type="nucleotide sequence ID" value="NZ_JAIQZJ010000003.1"/>
</dbReference>
<evidence type="ECO:0000313" key="1">
    <source>
        <dbReference type="EMBL" id="MBZ5737866.1"/>
    </source>
</evidence>
<organism evidence="1 2">
    <name type="scientific">Nocardioides mangrovi</name>
    <dbReference type="NCBI Taxonomy" id="2874580"/>
    <lineage>
        <taxon>Bacteria</taxon>
        <taxon>Bacillati</taxon>
        <taxon>Actinomycetota</taxon>
        <taxon>Actinomycetes</taxon>
        <taxon>Propionibacteriales</taxon>
        <taxon>Nocardioidaceae</taxon>
        <taxon>Nocardioides</taxon>
    </lineage>
</organism>
<sequence>MDPREYRDARWHSLLREAEDLGVAPEEAPGLVEGVLGSQERRIRRSADPDPLVREALHDAVDPRPAGRGGRRVLAVGAALALLVGGGTAYRELTRPDPPGDQLRGDQVPSLFGYDGPTAAQVLKDRGMRVHLQPFQSCEVLDRVTGADPPTGTPYHRGDPITVYTALPSDITCLTDYQDRATAWALLDFANGRGRAPRFAHHVVVYGGDGQRLLLTRRAAGHREAWEPSGVLDGLRAASDAVSLATTEPATYAVPAIRIVPATTGLGSCAAPGPTVTGSHDAFSVLIQPPDRQGCGVRLTVYRDGRAIVAVAYYPVA</sequence>
<name>A0ABS7UA80_9ACTN</name>
<dbReference type="Proteomes" id="UP000780875">
    <property type="component" value="Unassembled WGS sequence"/>
</dbReference>
<accession>A0ABS7UA80</accession>
<reference evidence="1 2" key="1">
    <citation type="submission" date="2021-09" db="EMBL/GenBank/DDBJ databases">
        <title>Whole genome sequence of Nocardioides sp. GBK3QG-3.</title>
        <authorList>
            <person name="Tuo L."/>
        </authorList>
    </citation>
    <scope>NUCLEOTIDE SEQUENCE [LARGE SCALE GENOMIC DNA]</scope>
    <source>
        <strain evidence="1 2">GBK3QG-3</strain>
    </source>
</reference>
<dbReference type="EMBL" id="JAIQZJ010000003">
    <property type="protein sequence ID" value="MBZ5737866.1"/>
    <property type="molecule type" value="Genomic_DNA"/>
</dbReference>